<dbReference type="EMBL" id="LNQE01001506">
    <property type="protein sequence ID" value="KUG16236.1"/>
    <property type="molecule type" value="Genomic_DNA"/>
</dbReference>
<gene>
    <name evidence="1" type="ORF">ASZ90_014087</name>
</gene>
<protein>
    <submittedName>
        <fullName evidence="1">Uncharacterized protein</fullName>
    </submittedName>
</protein>
<comment type="caution">
    <text evidence="1">The sequence shown here is derived from an EMBL/GenBank/DDBJ whole genome shotgun (WGS) entry which is preliminary data.</text>
</comment>
<proteinExistence type="predicted"/>
<sequence>MIFQTSKDPLGCQTIPGSSIPAIKNRLINNTLAADIPIFKPSLTKFSFQAIMRPEKI</sequence>
<dbReference type="AlphaFoldDB" id="A0A0W8F5X1"/>
<organism evidence="1">
    <name type="scientific">hydrocarbon metagenome</name>
    <dbReference type="NCBI Taxonomy" id="938273"/>
    <lineage>
        <taxon>unclassified sequences</taxon>
        <taxon>metagenomes</taxon>
        <taxon>ecological metagenomes</taxon>
    </lineage>
</organism>
<reference evidence="1" key="1">
    <citation type="journal article" date="2015" name="Proc. Natl. Acad. Sci. U.S.A.">
        <title>Networks of energetic and metabolic interactions define dynamics in microbial communities.</title>
        <authorList>
            <person name="Embree M."/>
            <person name="Liu J.K."/>
            <person name="Al-Bassam M.M."/>
            <person name="Zengler K."/>
        </authorList>
    </citation>
    <scope>NUCLEOTIDE SEQUENCE</scope>
</reference>
<evidence type="ECO:0000313" key="1">
    <source>
        <dbReference type="EMBL" id="KUG16236.1"/>
    </source>
</evidence>
<accession>A0A0W8F5X1</accession>
<name>A0A0W8F5X1_9ZZZZ</name>